<keyword evidence="3 7" id="KW-0238">DNA-binding</keyword>
<evidence type="ECO:0000256" key="4">
    <source>
        <dbReference type="ARBA" id="ARBA00023163"/>
    </source>
</evidence>
<dbReference type="PANTHER" id="PTHR30537">
    <property type="entry name" value="HTH-TYPE TRANSCRIPTIONAL REGULATOR"/>
    <property type="match status" value="1"/>
</dbReference>
<keyword evidence="4" id="KW-0804">Transcription</keyword>
<dbReference type="InterPro" id="IPR036390">
    <property type="entry name" value="WH_DNA-bd_sf"/>
</dbReference>
<keyword evidence="8" id="KW-1185">Reference proteome</keyword>
<dbReference type="CDD" id="cd08477">
    <property type="entry name" value="PBP2_CrgA_like_8"/>
    <property type="match status" value="1"/>
</dbReference>
<gene>
    <name evidence="7" type="ORF">GGD40_004817</name>
    <name evidence="6" type="ORF">GGD41_003554</name>
</gene>
<comment type="similarity">
    <text evidence="1">Belongs to the LysR transcriptional regulatory family.</text>
</comment>
<protein>
    <submittedName>
        <fullName evidence="7">DNA-binding transcriptional LysR family regulator</fullName>
    </submittedName>
</protein>
<reference evidence="8 9" key="1">
    <citation type="submission" date="2020-07" db="EMBL/GenBank/DDBJ databases">
        <title>Exploring microbial biodiversity for novel pathways involved in the catabolism of aromatic compounds derived from lignin.</title>
        <authorList>
            <person name="Elkins J."/>
        </authorList>
    </citation>
    <scope>NUCLEOTIDE SEQUENCE [LARGE SCALE GENOMIC DNA]</scope>
    <source>
        <strain evidence="6 9">H2C3B</strain>
        <strain evidence="7 8">H2C3C</strain>
    </source>
</reference>
<accession>A0A7Y9WSC3</accession>
<dbReference type="RefSeq" id="WP_179712568.1">
    <property type="nucleotide sequence ID" value="NZ_JACCAS010000002.1"/>
</dbReference>
<evidence type="ECO:0000256" key="1">
    <source>
        <dbReference type="ARBA" id="ARBA00009437"/>
    </source>
</evidence>
<dbReference type="InterPro" id="IPR036388">
    <property type="entry name" value="WH-like_DNA-bd_sf"/>
</dbReference>
<dbReference type="EMBL" id="JACCAS010000002">
    <property type="protein sequence ID" value="NYH25246.1"/>
    <property type="molecule type" value="Genomic_DNA"/>
</dbReference>
<feature type="domain" description="HTH lysR-type" evidence="5">
    <location>
        <begin position="1"/>
        <end position="59"/>
    </location>
</feature>
<evidence type="ECO:0000313" key="9">
    <source>
        <dbReference type="Proteomes" id="UP000572540"/>
    </source>
</evidence>
<dbReference type="InterPro" id="IPR000847">
    <property type="entry name" value="LysR_HTH_N"/>
</dbReference>
<dbReference type="GO" id="GO:0006351">
    <property type="term" value="P:DNA-templated transcription"/>
    <property type="evidence" value="ECO:0007669"/>
    <property type="project" value="TreeGrafter"/>
</dbReference>
<keyword evidence="2" id="KW-0805">Transcription regulation</keyword>
<name>A0A7Y9WSC3_9BURK</name>
<proteinExistence type="inferred from homology"/>
<dbReference type="PANTHER" id="PTHR30537:SF5">
    <property type="entry name" value="HTH-TYPE TRANSCRIPTIONAL ACTIVATOR TTDR-RELATED"/>
    <property type="match status" value="1"/>
</dbReference>
<dbReference type="InterPro" id="IPR058163">
    <property type="entry name" value="LysR-type_TF_proteobact-type"/>
</dbReference>
<organism evidence="7 8">
    <name type="scientific">Paraburkholderia bryophila</name>
    <dbReference type="NCBI Taxonomy" id="420952"/>
    <lineage>
        <taxon>Bacteria</taxon>
        <taxon>Pseudomonadati</taxon>
        <taxon>Pseudomonadota</taxon>
        <taxon>Betaproteobacteria</taxon>
        <taxon>Burkholderiales</taxon>
        <taxon>Burkholderiaceae</taxon>
        <taxon>Paraburkholderia</taxon>
    </lineage>
</organism>
<dbReference type="Pfam" id="PF03466">
    <property type="entry name" value="LysR_substrate"/>
    <property type="match status" value="1"/>
</dbReference>
<evidence type="ECO:0000256" key="3">
    <source>
        <dbReference type="ARBA" id="ARBA00023125"/>
    </source>
</evidence>
<dbReference type="SUPFAM" id="SSF46785">
    <property type="entry name" value="Winged helix' DNA-binding domain"/>
    <property type="match status" value="1"/>
</dbReference>
<dbReference type="AlphaFoldDB" id="A0A7Y9WSC3"/>
<dbReference type="FunFam" id="3.40.190.290:FF:000001">
    <property type="entry name" value="Transcriptional regulator, LysR family"/>
    <property type="match status" value="1"/>
</dbReference>
<dbReference type="InterPro" id="IPR005119">
    <property type="entry name" value="LysR_subst-bd"/>
</dbReference>
<dbReference type="SUPFAM" id="SSF53850">
    <property type="entry name" value="Periplasmic binding protein-like II"/>
    <property type="match status" value="1"/>
</dbReference>
<evidence type="ECO:0000313" key="8">
    <source>
        <dbReference type="Proteomes" id="UP000540929"/>
    </source>
</evidence>
<dbReference type="Gene3D" id="3.40.190.290">
    <property type="match status" value="1"/>
</dbReference>
<evidence type="ECO:0000313" key="6">
    <source>
        <dbReference type="EMBL" id="NYH16326.1"/>
    </source>
</evidence>
<dbReference type="GO" id="GO:0003700">
    <property type="term" value="F:DNA-binding transcription factor activity"/>
    <property type="evidence" value="ECO:0007669"/>
    <property type="project" value="InterPro"/>
</dbReference>
<dbReference type="Proteomes" id="UP000540929">
    <property type="component" value="Unassembled WGS sequence"/>
</dbReference>
<dbReference type="Gene3D" id="1.10.10.10">
    <property type="entry name" value="Winged helix-like DNA-binding domain superfamily/Winged helix DNA-binding domain"/>
    <property type="match status" value="1"/>
</dbReference>
<sequence length="292" mass="31281">MDLLDSMRVFVRAVDAGSLSAAAADCGMSSTMAGNHLRALEKRTGMKLLNRTTRRQSLTEFGESYYVRCQEILRLVAAADTHAENRQAVPSGTLRVTAPVSFGSEALAPALGDYLAQYPQVEVELSLSDHTVDLLEHGFDAAIRIGAIADTGLVARPLAPYRMMICASPGYLAARGTPQHPDDLAGHECLAFSSSSGAPWRLSGAEGTSHVAVTGRLRVNHGQALRVAALQGVGIVMQPAVLLQADVAAGRLVQVLDAYELPSRPMHLVYFADHRSPKLRSFVEFALQAFGE</sequence>
<dbReference type="GO" id="GO:0043565">
    <property type="term" value="F:sequence-specific DNA binding"/>
    <property type="evidence" value="ECO:0007669"/>
    <property type="project" value="TreeGrafter"/>
</dbReference>
<dbReference type="EMBL" id="JACCAU010000001">
    <property type="protein sequence ID" value="NYH16326.1"/>
    <property type="molecule type" value="Genomic_DNA"/>
</dbReference>
<dbReference type="Pfam" id="PF00126">
    <property type="entry name" value="HTH_1"/>
    <property type="match status" value="1"/>
</dbReference>
<comment type="caution">
    <text evidence="7">The sequence shown here is derived from an EMBL/GenBank/DDBJ whole genome shotgun (WGS) entry which is preliminary data.</text>
</comment>
<dbReference type="PROSITE" id="PS50931">
    <property type="entry name" value="HTH_LYSR"/>
    <property type="match status" value="1"/>
</dbReference>
<evidence type="ECO:0000313" key="7">
    <source>
        <dbReference type="EMBL" id="NYH25246.1"/>
    </source>
</evidence>
<dbReference type="Proteomes" id="UP000572540">
    <property type="component" value="Unassembled WGS sequence"/>
</dbReference>
<dbReference type="FunFam" id="1.10.10.10:FF:000001">
    <property type="entry name" value="LysR family transcriptional regulator"/>
    <property type="match status" value="1"/>
</dbReference>
<evidence type="ECO:0000256" key="2">
    <source>
        <dbReference type="ARBA" id="ARBA00023015"/>
    </source>
</evidence>
<evidence type="ECO:0000259" key="5">
    <source>
        <dbReference type="PROSITE" id="PS50931"/>
    </source>
</evidence>